<evidence type="ECO:0000313" key="2">
    <source>
        <dbReference type="Proteomes" id="UP000548726"/>
    </source>
</evidence>
<keyword evidence="2" id="KW-1185">Reference proteome</keyword>
<accession>A0A6V8IBT1</accession>
<gene>
    <name evidence="1" type="ORF">DmAi_27430</name>
</gene>
<dbReference type="AlphaFoldDB" id="A0A6V8IBT1"/>
<proteinExistence type="predicted"/>
<evidence type="ECO:0000313" key="1">
    <source>
        <dbReference type="EMBL" id="GFE94684.1"/>
    </source>
</evidence>
<dbReference type="EMBL" id="BLJP01000017">
    <property type="protein sequence ID" value="GFE94684.1"/>
    <property type="molecule type" value="Genomic_DNA"/>
</dbReference>
<dbReference type="Proteomes" id="UP000548726">
    <property type="component" value="Unassembled WGS sequence"/>
</dbReference>
<name>A0A6V8IBT1_9PROT</name>
<reference evidence="1 2" key="1">
    <citation type="journal article" date="2020" name="Cell Rep.">
        <title>Local necrotic cells trigger systemic immune activation via gut microbiome dysbiosis in Drosophila.</title>
        <authorList>
            <person name="Kosakamoto H."/>
            <person name="Yamauchi T."/>
            <person name="Akuzawa-Tokita Y."/>
            <person name="Nishimura K."/>
            <person name="Soga T."/>
            <person name="Murakami T."/>
            <person name="Mori H."/>
            <person name="Yamamoto K."/>
            <person name="Miyazaki R."/>
            <person name="Koto A."/>
            <person name="Miura M."/>
            <person name="Obata F."/>
        </authorList>
    </citation>
    <scope>NUCLEOTIDE SEQUENCE [LARGE SCALE GENOMIC DNA]</scope>
    <source>
        <strain evidence="1 2">Ai</strain>
    </source>
</reference>
<protein>
    <submittedName>
        <fullName evidence="1">Uncharacterized protein</fullName>
    </submittedName>
</protein>
<comment type="caution">
    <text evidence="1">The sequence shown here is derived from an EMBL/GenBank/DDBJ whole genome shotgun (WGS) entry which is preliminary data.</text>
</comment>
<sequence length="51" mass="5765">MEWAEISQLFLVEVVTMSRIKTDDGDLIALLCRILCLSGLLKQEGMYYVVG</sequence>
<organism evidence="1 2">
    <name type="scientific">Acetobacter persici</name>
    <dbReference type="NCBI Taxonomy" id="1076596"/>
    <lineage>
        <taxon>Bacteria</taxon>
        <taxon>Pseudomonadati</taxon>
        <taxon>Pseudomonadota</taxon>
        <taxon>Alphaproteobacteria</taxon>
        <taxon>Acetobacterales</taxon>
        <taxon>Acetobacteraceae</taxon>
        <taxon>Acetobacter</taxon>
    </lineage>
</organism>